<protein>
    <submittedName>
        <fullName evidence="1">Uncharacterized protein</fullName>
    </submittedName>
</protein>
<sequence>MTTTKYFKNRIILKYALIIKEYFDLMNQNETLKNLSNPNPSLYIGMNAIHRVFEYILIKNKNIDHAYYYSQKCYYYYLEYMEQIHKSDLLQNLNHIDAILFVYKKTICDIYDGEQNNSSTTISNIMTLNDEDLSIDEKELRQLFQKISNFTKTLFFWGNNGITFENRVKICDNFLHRYLHRIDSLDLTNSYLEIIQQKIPMDFNKYEDLLLEMLVKIEKTKKMTVLNETDKNEYFLMKFYVEQDVFEEKFHQESTKSLVKWLFV</sequence>
<dbReference type="EMBL" id="MN740541">
    <property type="protein sequence ID" value="QHU32738.1"/>
    <property type="molecule type" value="Genomic_DNA"/>
</dbReference>
<name>A0A6C0KFA9_9ZZZZ</name>
<organism evidence="1">
    <name type="scientific">viral metagenome</name>
    <dbReference type="NCBI Taxonomy" id="1070528"/>
    <lineage>
        <taxon>unclassified sequences</taxon>
        <taxon>metagenomes</taxon>
        <taxon>organismal metagenomes</taxon>
    </lineage>
</organism>
<evidence type="ECO:0000313" key="1">
    <source>
        <dbReference type="EMBL" id="QHU16705.1"/>
    </source>
</evidence>
<accession>A0A6C0KFA9</accession>
<proteinExistence type="predicted"/>
<reference evidence="1" key="1">
    <citation type="journal article" date="2020" name="Nature">
        <title>Giant virus diversity and host interactions through global metagenomics.</title>
        <authorList>
            <person name="Schulz F."/>
            <person name="Roux S."/>
            <person name="Paez-Espino D."/>
            <person name="Jungbluth S."/>
            <person name="Walsh D.A."/>
            <person name="Denef V.J."/>
            <person name="McMahon K.D."/>
            <person name="Konstantinidis K.T."/>
            <person name="Eloe-Fadrosh E.A."/>
            <person name="Kyrpides N.C."/>
            <person name="Woyke T."/>
        </authorList>
    </citation>
    <scope>NUCLEOTIDE SEQUENCE</scope>
    <source>
        <strain evidence="2">GVMAG-M-3300027969-2</strain>
        <strain evidence="1">GVMAG-S-3300012000-53</strain>
    </source>
</reference>
<evidence type="ECO:0000313" key="2">
    <source>
        <dbReference type="EMBL" id="QHU32738.1"/>
    </source>
</evidence>
<dbReference type="AlphaFoldDB" id="A0A6C0KFA9"/>
<dbReference type="EMBL" id="MN740888">
    <property type="protein sequence ID" value="QHU16705.1"/>
    <property type="molecule type" value="Genomic_DNA"/>
</dbReference>